<dbReference type="PANTHER" id="PTHR36154:SF1">
    <property type="entry name" value="DNA-BINDING TRANSCRIPTIONAL ACTIVATOR ALPA"/>
    <property type="match status" value="1"/>
</dbReference>
<dbReference type="KEGG" id="nwr:E3U44_18290"/>
<dbReference type="Gene3D" id="1.10.238.160">
    <property type="match status" value="1"/>
</dbReference>
<proteinExistence type="predicted"/>
<evidence type="ECO:0000313" key="2">
    <source>
        <dbReference type="Proteomes" id="UP000294325"/>
    </source>
</evidence>
<dbReference type="OrthoDB" id="8455288at2"/>
<accession>A0A4P7C3C0</accession>
<dbReference type="InterPro" id="IPR052931">
    <property type="entry name" value="Prophage_regulatory_activator"/>
</dbReference>
<dbReference type="Pfam" id="PF05930">
    <property type="entry name" value="Phage_AlpA"/>
    <property type="match status" value="1"/>
</dbReference>
<dbReference type="EMBL" id="CP038033">
    <property type="protein sequence ID" value="QBQ56230.1"/>
    <property type="molecule type" value="Genomic_DNA"/>
</dbReference>
<name>A0A4P7C3C0_9GAMM</name>
<sequence length="73" mass="8615">MQRYLRFPEVSKRTARSRTSIWRDVRANRFPAPRKIGPNAVAWLEEEIEAWCASRPIVSYHSEETVPLKCNQK</sequence>
<dbReference type="RefSeq" id="WP_013032097.1">
    <property type="nucleotide sequence ID" value="NZ_CP038033.1"/>
</dbReference>
<reference evidence="1 2" key="1">
    <citation type="submission" date="2019-03" db="EMBL/GenBank/DDBJ databases">
        <title>The genome sequence of Nitrosococcus wardiae strain D1FHST reveals the archetypal metabolic capacity of ammonia-oxidizing Gammaproteobacteria.</title>
        <authorList>
            <person name="Wang L."/>
            <person name="Lim C.K."/>
            <person name="Hanson T.E."/>
            <person name="Dang H."/>
            <person name="Klotz M.G."/>
        </authorList>
    </citation>
    <scope>NUCLEOTIDE SEQUENCE [LARGE SCALE GENOMIC DNA]</scope>
    <source>
        <strain evidence="1 2">D1FHS</strain>
    </source>
</reference>
<dbReference type="Proteomes" id="UP000294325">
    <property type="component" value="Chromosome"/>
</dbReference>
<keyword evidence="2" id="KW-1185">Reference proteome</keyword>
<gene>
    <name evidence="1" type="ORF">E3U44_18290</name>
</gene>
<evidence type="ECO:0000313" key="1">
    <source>
        <dbReference type="EMBL" id="QBQ56230.1"/>
    </source>
</evidence>
<dbReference type="AlphaFoldDB" id="A0A4P7C3C0"/>
<dbReference type="InterPro" id="IPR010260">
    <property type="entry name" value="AlpA"/>
</dbReference>
<dbReference type="PANTHER" id="PTHR36154">
    <property type="entry name" value="DNA-BINDING TRANSCRIPTIONAL ACTIVATOR ALPA"/>
    <property type="match status" value="1"/>
</dbReference>
<organism evidence="1 2">
    <name type="scientific">Nitrosococcus wardiae</name>
    <dbReference type="NCBI Taxonomy" id="1814290"/>
    <lineage>
        <taxon>Bacteria</taxon>
        <taxon>Pseudomonadati</taxon>
        <taxon>Pseudomonadota</taxon>
        <taxon>Gammaproteobacteria</taxon>
        <taxon>Chromatiales</taxon>
        <taxon>Chromatiaceae</taxon>
        <taxon>Nitrosococcus</taxon>
    </lineage>
</organism>
<protein>
    <submittedName>
        <fullName evidence="1">AlpA family phage regulatory protein</fullName>
    </submittedName>
</protein>